<name>A0A3E3IK97_9FIRM</name>
<dbReference type="RefSeq" id="WP_021634089.1">
    <property type="nucleotide sequence ID" value="NZ_CALBAU010000090.1"/>
</dbReference>
<evidence type="ECO:0000313" key="2">
    <source>
        <dbReference type="EMBL" id="RGE67477.1"/>
    </source>
</evidence>
<protein>
    <submittedName>
        <fullName evidence="2">Glyoxalase</fullName>
    </submittedName>
</protein>
<organism evidence="2 4">
    <name type="scientific">Eisenbergiella massiliensis</name>
    <dbReference type="NCBI Taxonomy" id="1720294"/>
    <lineage>
        <taxon>Bacteria</taxon>
        <taxon>Bacillati</taxon>
        <taxon>Bacillota</taxon>
        <taxon>Clostridia</taxon>
        <taxon>Lachnospirales</taxon>
        <taxon>Lachnospiraceae</taxon>
        <taxon>Eisenbergiella</taxon>
    </lineage>
</organism>
<evidence type="ECO:0000313" key="3">
    <source>
        <dbReference type="Proteomes" id="UP000260812"/>
    </source>
</evidence>
<sequence length="88" mass="9974">MHEFDDAVLMCFLKKQSQLFPEEDVASNLEEAEAFLEECMAVVVESAEEVKEYFEEEGIDMDGADLDEILEADEVFEVGDGRYLIVEG</sequence>
<dbReference type="EMBL" id="QVLV01000020">
    <property type="protein sequence ID" value="RGE56840.1"/>
    <property type="molecule type" value="Genomic_DNA"/>
</dbReference>
<dbReference type="Proteomes" id="UP000261166">
    <property type="component" value="Unassembled WGS sequence"/>
</dbReference>
<dbReference type="GeneID" id="97989462"/>
<reference evidence="2 4" key="1">
    <citation type="submission" date="2018-08" db="EMBL/GenBank/DDBJ databases">
        <title>A genome reference for cultivated species of the human gut microbiota.</title>
        <authorList>
            <person name="Zou Y."/>
            <person name="Xue W."/>
            <person name="Luo G."/>
        </authorList>
    </citation>
    <scope>NUCLEOTIDE SEQUENCE [LARGE SCALE GENOMIC DNA]</scope>
    <source>
        <strain evidence="2 4">AF26-4BH</strain>
        <strain evidence="1">TF05-5AC</strain>
    </source>
</reference>
<dbReference type="GeneID" id="86053247"/>
<gene>
    <name evidence="2" type="ORF">DWY69_22430</name>
    <name evidence="1" type="ORF">DXC51_22010</name>
</gene>
<evidence type="ECO:0000313" key="1">
    <source>
        <dbReference type="EMBL" id="RGE56840.1"/>
    </source>
</evidence>
<evidence type="ECO:0000313" key="4">
    <source>
        <dbReference type="Proteomes" id="UP000261166"/>
    </source>
</evidence>
<dbReference type="AlphaFoldDB" id="A0A3E3IK97"/>
<comment type="caution">
    <text evidence="2">The sequence shown here is derived from an EMBL/GenBank/DDBJ whole genome shotgun (WGS) entry which is preliminary data.</text>
</comment>
<proteinExistence type="predicted"/>
<dbReference type="OrthoDB" id="1766650at2"/>
<accession>A0A3E3IK97</accession>
<dbReference type="Proteomes" id="UP000260812">
    <property type="component" value="Unassembled WGS sequence"/>
</dbReference>
<dbReference type="EMBL" id="QVLU01000024">
    <property type="protein sequence ID" value="RGE67477.1"/>
    <property type="molecule type" value="Genomic_DNA"/>
</dbReference>
<keyword evidence="3" id="KW-1185">Reference proteome</keyword>